<dbReference type="InterPro" id="IPR012341">
    <property type="entry name" value="6hp_glycosidase-like_sf"/>
</dbReference>
<dbReference type="FunFam" id="1.50.10.10:FF:000018">
    <property type="entry name" value="Glucoamylase"/>
    <property type="match status" value="1"/>
</dbReference>
<dbReference type="InterPro" id="IPR008291">
    <property type="entry name" value="Glucoamylase_SBD"/>
</dbReference>
<dbReference type="InterPro" id="IPR002044">
    <property type="entry name" value="CBM20"/>
</dbReference>
<gene>
    <name evidence="13" type="ORF">QBC37DRAFT_100927</name>
</gene>
<dbReference type="PRINTS" id="PR00736">
    <property type="entry name" value="GLHYDRLASE15"/>
</dbReference>
<keyword evidence="14" id="KW-1185">Reference proteome</keyword>
<evidence type="ECO:0000256" key="3">
    <source>
        <dbReference type="ARBA" id="ARBA00022729"/>
    </source>
</evidence>
<dbReference type="InterPro" id="IPR013784">
    <property type="entry name" value="Carb-bd-like_fold"/>
</dbReference>
<comment type="catalytic activity">
    <reaction evidence="1 9">
        <text>Hydrolysis of terminal (1-&gt;4)-linked alpha-D-glucose residues successively from non-reducing ends of the chains with release of beta-D-glucose.</text>
        <dbReference type="EC" id="3.2.1.3"/>
    </reaction>
</comment>
<dbReference type="GO" id="GO:0000272">
    <property type="term" value="P:polysaccharide catabolic process"/>
    <property type="evidence" value="ECO:0007669"/>
    <property type="project" value="UniProtKB-KW"/>
</dbReference>
<evidence type="ECO:0000256" key="9">
    <source>
        <dbReference type="PIRNR" id="PIRNR001031"/>
    </source>
</evidence>
<dbReference type="SUPFAM" id="SSF49452">
    <property type="entry name" value="Starch-binding domain-like"/>
    <property type="match status" value="1"/>
</dbReference>
<dbReference type="CDD" id="cd05811">
    <property type="entry name" value="CBM20_glucoamylase"/>
    <property type="match status" value="1"/>
</dbReference>
<dbReference type="InterPro" id="IPR000165">
    <property type="entry name" value="Glucoamylase"/>
</dbReference>
<dbReference type="GO" id="GO:2001070">
    <property type="term" value="F:starch binding"/>
    <property type="evidence" value="ECO:0007669"/>
    <property type="project" value="InterPro"/>
</dbReference>
<evidence type="ECO:0000256" key="11">
    <source>
        <dbReference type="PIRSR" id="PIRSR001031-2"/>
    </source>
</evidence>
<dbReference type="InterPro" id="IPR011613">
    <property type="entry name" value="GH15-like"/>
</dbReference>
<dbReference type="Proteomes" id="UP001301769">
    <property type="component" value="Unassembled WGS sequence"/>
</dbReference>
<dbReference type="InterPro" id="IPR046966">
    <property type="entry name" value="Glucoamylase_active_site"/>
</dbReference>
<organism evidence="13 14">
    <name type="scientific">Rhypophila decipiens</name>
    <dbReference type="NCBI Taxonomy" id="261697"/>
    <lineage>
        <taxon>Eukaryota</taxon>
        <taxon>Fungi</taxon>
        <taxon>Dikarya</taxon>
        <taxon>Ascomycota</taxon>
        <taxon>Pezizomycotina</taxon>
        <taxon>Sordariomycetes</taxon>
        <taxon>Sordariomycetidae</taxon>
        <taxon>Sordariales</taxon>
        <taxon>Naviculisporaceae</taxon>
        <taxon>Rhypophila</taxon>
    </lineage>
</organism>
<dbReference type="Gene3D" id="1.50.10.10">
    <property type="match status" value="1"/>
</dbReference>
<reference evidence="13" key="1">
    <citation type="journal article" date="2023" name="Mol. Phylogenet. Evol.">
        <title>Genome-scale phylogeny and comparative genomics of the fungal order Sordariales.</title>
        <authorList>
            <person name="Hensen N."/>
            <person name="Bonometti L."/>
            <person name="Westerberg I."/>
            <person name="Brannstrom I.O."/>
            <person name="Guillou S."/>
            <person name="Cros-Aarteil S."/>
            <person name="Calhoun S."/>
            <person name="Haridas S."/>
            <person name="Kuo A."/>
            <person name="Mondo S."/>
            <person name="Pangilinan J."/>
            <person name="Riley R."/>
            <person name="LaButti K."/>
            <person name="Andreopoulos B."/>
            <person name="Lipzen A."/>
            <person name="Chen C."/>
            <person name="Yan M."/>
            <person name="Daum C."/>
            <person name="Ng V."/>
            <person name="Clum A."/>
            <person name="Steindorff A."/>
            <person name="Ohm R.A."/>
            <person name="Martin F."/>
            <person name="Silar P."/>
            <person name="Natvig D.O."/>
            <person name="Lalanne C."/>
            <person name="Gautier V."/>
            <person name="Ament-Velasquez S.L."/>
            <person name="Kruys A."/>
            <person name="Hutchinson M.I."/>
            <person name="Powell A.J."/>
            <person name="Barry K."/>
            <person name="Miller A.N."/>
            <person name="Grigoriev I.V."/>
            <person name="Debuchy R."/>
            <person name="Gladieux P."/>
            <person name="Hiltunen Thoren M."/>
            <person name="Johannesson H."/>
        </authorList>
    </citation>
    <scope>NUCLEOTIDE SEQUENCE</scope>
    <source>
        <strain evidence="13">PSN293</strain>
    </source>
</reference>
<comment type="similarity">
    <text evidence="2 9">Belongs to the glycosyl hydrolase 15 family.</text>
</comment>
<evidence type="ECO:0000256" key="7">
    <source>
        <dbReference type="ARBA" id="ARBA00023295"/>
    </source>
</evidence>
<name>A0AAN7BAK7_9PEZI</name>
<dbReference type="PROSITE" id="PS00820">
    <property type="entry name" value="GLUCOAMYLASE"/>
    <property type="match status" value="1"/>
</dbReference>
<feature type="binding site" evidence="11">
    <location>
        <position position="192"/>
    </location>
    <ligand>
        <name>substrate</name>
    </ligand>
</feature>
<feature type="active site" description="Proton acceptor" evidence="10">
    <location>
        <position position="248"/>
    </location>
</feature>
<dbReference type="Gene3D" id="2.60.40.10">
    <property type="entry name" value="Immunoglobulins"/>
    <property type="match status" value="1"/>
</dbReference>
<evidence type="ECO:0000256" key="2">
    <source>
        <dbReference type="ARBA" id="ARBA00006188"/>
    </source>
</evidence>
<dbReference type="FunFam" id="2.60.40.10:FF:000552">
    <property type="entry name" value="Related to glucoamylase"/>
    <property type="match status" value="1"/>
</dbReference>
<evidence type="ECO:0000256" key="1">
    <source>
        <dbReference type="ARBA" id="ARBA00001863"/>
    </source>
</evidence>
<accession>A0AAN7BAK7</accession>
<dbReference type="PANTHER" id="PTHR31616:SF12">
    <property type="entry name" value="GLUCOAMYLASE"/>
    <property type="match status" value="1"/>
</dbReference>
<evidence type="ECO:0000256" key="6">
    <source>
        <dbReference type="ARBA" id="ARBA00023277"/>
    </source>
</evidence>
<evidence type="ECO:0000313" key="14">
    <source>
        <dbReference type="Proteomes" id="UP001301769"/>
    </source>
</evidence>
<dbReference type="InterPro" id="IPR008928">
    <property type="entry name" value="6-hairpin_glycosidase_sf"/>
</dbReference>
<keyword evidence="4 9" id="KW-0378">Hydrolase</keyword>
<sequence>MAQVVLNAFTTTTSILQPSTVPVSVSVLNSTGLLQPAMHALSSLLLLGAYSVQAVFGRPDVSARREADILKRDVDDFITTERPYALKRVLCNIGPNGCAAAGAAAGVVVASPSKSNPDYWYTWTRDAALVFKLVVDTFVDKYDADLQTNIQNFVISQSKLQGVSNPSGSFQSGAGLGEPKFMVDLKQYTGEWGRPQRDGPPLRAIALITYAKWLVNNGYASTAKDLVWPVIKNDLAYTAQYWNQTGFDLWEEVQGQSFFTVIESHRALVEGAQLAINLGTTCTACNAVAPQILCFLQNFWDPNGNFAIANHFINYRNGRDVATILGSIHTFDPAAGCDAKTFQPCSDKALANHKAVTDSFRSIYGINRGKGAGQAVAIGRYSEDVYYNGNPWYLATLAAAEQLYDAIIVWKRQGSITVTSLSLPFFRDLVSSVSTGTYSSSSSTYTSIIEAVSAYADGYVSIVAQYAESDGSMPEQFERNSGTPIAASHLTWSYAAFRSATDRRAGKVPYSWGAASVSVANTCQAYAVAGTYSLATVTSFPAKQTPGTPTAPVPTPAPTGCPAEVLVTFNVRASTAWGQNVKLVGSIPALGNWNAGNAILLSASAYTSSNPTWSMTVAIPRGTSFSYKFIKVNSDNSVTWEADPNRSWTVPSSCSTTTASLSDSFR</sequence>
<dbReference type="PANTHER" id="PTHR31616">
    <property type="entry name" value="TREHALASE"/>
    <property type="match status" value="1"/>
</dbReference>
<evidence type="ECO:0000259" key="12">
    <source>
        <dbReference type="PROSITE" id="PS51166"/>
    </source>
</evidence>
<dbReference type="PROSITE" id="PS51166">
    <property type="entry name" value="CBM20"/>
    <property type="match status" value="1"/>
</dbReference>
<evidence type="ECO:0000256" key="5">
    <source>
        <dbReference type="ARBA" id="ARBA00023180"/>
    </source>
</evidence>
<keyword evidence="6 9" id="KW-0119">Carbohydrate metabolism</keyword>
<dbReference type="Pfam" id="PF00723">
    <property type="entry name" value="Glyco_hydro_15"/>
    <property type="match status" value="1"/>
</dbReference>
<keyword evidence="7 9" id="KW-0326">Glycosidase</keyword>
<proteinExistence type="inferred from homology"/>
<dbReference type="AlphaFoldDB" id="A0AAN7BAK7"/>
<keyword evidence="3" id="KW-0732">Signal</keyword>
<dbReference type="InterPro" id="IPR034836">
    <property type="entry name" value="CBM20_glucoamylase"/>
</dbReference>
<feature type="domain" description="CBM20" evidence="12">
    <location>
        <begin position="559"/>
        <end position="666"/>
    </location>
</feature>
<feature type="active site" description="Proton donor" evidence="10">
    <location>
        <position position="251"/>
    </location>
</feature>
<protein>
    <recommendedName>
        <fullName evidence="9">Glucoamylase</fullName>
        <ecNumber evidence="9">3.2.1.3</ecNumber>
    </recommendedName>
    <alternativeName>
        <fullName evidence="9">1,4-alpha-D-glucan glucohydrolase</fullName>
    </alternativeName>
    <alternativeName>
        <fullName evidence="9">Glucan 1,4-alpha-glucosidase</fullName>
    </alternativeName>
</protein>
<dbReference type="PIRSF" id="PIRSF001031">
    <property type="entry name" value="Glu-a-glcsd_SBD"/>
    <property type="match status" value="1"/>
</dbReference>
<dbReference type="EMBL" id="MU858071">
    <property type="protein sequence ID" value="KAK4216172.1"/>
    <property type="molecule type" value="Genomic_DNA"/>
</dbReference>
<dbReference type="SMART" id="SM01065">
    <property type="entry name" value="CBM_2"/>
    <property type="match status" value="1"/>
</dbReference>
<keyword evidence="8 9" id="KW-0624">Polysaccharide degradation</keyword>
<evidence type="ECO:0000256" key="4">
    <source>
        <dbReference type="ARBA" id="ARBA00022801"/>
    </source>
</evidence>
<evidence type="ECO:0000256" key="8">
    <source>
        <dbReference type="ARBA" id="ARBA00023326"/>
    </source>
</evidence>
<dbReference type="SUPFAM" id="SSF48208">
    <property type="entry name" value="Six-hairpin glycosidases"/>
    <property type="match status" value="1"/>
</dbReference>
<keyword evidence="5" id="KW-0325">Glycoprotein</keyword>
<comment type="caution">
    <text evidence="13">The sequence shown here is derived from an EMBL/GenBank/DDBJ whole genome shotgun (WGS) entry which is preliminary data.</text>
</comment>
<dbReference type="EC" id="3.2.1.3" evidence="9"/>
<reference evidence="13" key="2">
    <citation type="submission" date="2023-05" db="EMBL/GenBank/DDBJ databases">
        <authorList>
            <consortium name="Lawrence Berkeley National Laboratory"/>
            <person name="Steindorff A."/>
            <person name="Hensen N."/>
            <person name="Bonometti L."/>
            <person name="Westerberg I."/>
            <person name="Brannstrom I.O."/>
            <person name="Guillou S."/>
            <person name="Cros-Aarteil S."/>
            <person name="Calhoun S."/>
            <person name="Haridas S."/>
            <person name="Kuo A."/>
            <person name="Mondo S."/>
            <person name="Pangilinan J."/>
            <person name="Riley R."/>
            <person name="Labutti K."/>
            <person name="Andreopoulos B."/>
            <person name="Lipzen A."/>
            <person name="Chen C."/>
            <person name="Yanf M."/>
            <person name="Daum C."/>
            <person name="Ng V."/>
            <person name="Clum A."/>
            <person name="Ohm R."/>
            <person name="Martin F."/>
            <person name="Silar P."/>
            <person name="Natvig D."/>
            <person name="Lalanne C."/>
            <person name="Gautier V."/>
            <person name="Ament-Velasquez S.L."/>
            <person name="Kruys A."/>
            <person name="Hutchinson M.I."/>
            <person name="Powell A.J."/>
            <person name="Barry K."/>
            <person name="Miller A.N."/>
            <person name="Grigoriev I.V."/>
            <person name="Debuchy R."/>
            <person name="Gladieux P."/>
            <person name="Thoren M.H."/>
            <person name="Johannesson H."/>
        </authorList>
    </citation>
    <scope>NUCLEOTIDE SEQUENCE</scope>
    <source>
        <strain evidence="13">PSN293</strain>
    </source>
</reference>
<dbReference type="GO" id="GO:0004339">
    <property type="term" value="F:glucan 1,4-alpha-glucosidase activity"/>
    <property type="evidence" value="ECO:0007669"/>
    <property type="project" value="UniProtKB-EC"/>
</dbReference>
<dbReference type="InterPro" id="IPR013783">
    <property type="entry name" value="Ig-like_fold"/>
</dbReference>
<evidence type="ECO:0000256" key="10">
    <source>
        <dbReference type="PIRSR" id="PIRSR001031-1"/>
    </source>
</evidence>
<evidence type="ECO:0000313" key="13">
    <source>
        <dbReference type="EMBL" id="KAK4216172.1"/>
    </source>
</evidence>
<dbReference type="GO" id="GO:0000324">
    <property type="term" value="C:fungal-type vacuole"/>
    <property type="evidence" value="ECO:0007669"/>
    <property type="project" value="TreeGrafter"/>
</dbReference>
<dbReference type="Pfam" id="PF00686">
    <property type="entry name" value="CBM_20"/>
    <property type="match status" value="1"/>
</dbReference>